<protein>
    <submittedName>
        <fullName evidence="1">Uncharacterized protein</fullName>
    </submittedName>
</protein>
<comment type="caution">
    <text evidence="1">The sequence shown here is derived from an EMBL/GenBank/DDBJ whole genome shotgun (WGS) entry which is preliminary data.</text>
</comment>
<organism evidence="1 2">
    <name type="scientific">Catharanthus roseus</name>
    <name type="common">Madagascar periwinkle</name>
    <name type="synonym">Vinca rosea</name>
    <dbReference type="NCBI Taxonomy" id="4058"/>
    <lineage>
        <taxon>Eukaryota</taxon>
        <taxon>Viridiplantae</taxon>
        <taxon>Streptophyta</taxon>
        <taxon>Embryophyta</taxon>
        <taxon>Tracheophyta</taxon>
        <taxon>Spermatophyta</taxon>
        <taxon>Magnoliopsida</taxon>
        <taxon>eudicotyledons</taxon>
        <taxon>Gunneridae</taxon>
        <taxon>Pentapetalae</taxon>
        <taxon>asterids</taxon>
        <taxon>lamiids</taxon>
        <taxon>Gentianales</taxon>
        <taxon>Apocynaceae</taxon>
        <taxon>Rauvolfioideae</taxon>
        <taxon>Vinceae</taxon>
        <taxon>Catharanthinae</taxon>
        <taxon>Catharanthus</taxon>
    </lineage>
</organism>
<accession>A0ACC0AUP4</accession>
<name>A0ACC0AUP4_CATRO</name>
<proteinExistence type="predicted"/>
<reference evidence="2" key="1">
    <citation type="journal article" date="2023" name="Nat. Plants">
        <title>Single-cell RNA sequencing provides a high-resolution roadmap for understanding the multicellular compartmentation of specialized metabolism.</title>
        <authorList>
            <person name="Sun S."/>
            <person name="Shen X."/>
            <person name="Li Y."/>
            <person name="Li Y."/>
            <person name="Wang S."/>
            <person name="Li R."/>
            <person name="Zhang H."/>
            <person name="Shen G."/>
            <person name="Guo B."/>
            <person name="Wei J."/>
            <person name="Xu J."/>
            <person name="St-Pierre B."/>
            <person name="Chen S."/>
            <person name="Sun C."/>
        </authorList>
    </citation>
    <scope>NUCLEOTIDE SEQUENCE [LARGE SCALE GENOMIC DNA]</scope>
</reference>
<dbReference type="Proteomes" id="UP001060085">
    <property type="component" value="Linkage Group LG05"/>
</dbReference>
<sequence>MASLSENNSDCAVSKQTICNARAKIKKKRMEGCNTVEERKCEENNILSDIIVVHLVSILTMRTWPFVLIMDTTYKTNKYNMLLLEAVRMTPTRKTFTVANTFMRNEKAEIYKWVLQQLKNLYFESLEHITTNRAESEHSLLKAWIATRHDDLDTVFLKINSLIKRQITEIKSILEYSRLKEKDNDESNPIIAQLCYNVSHQTLKIIKDEIKRAPKILANLENLYGHWDQDLEQGLVGGRHGRLGVEVEATVGEQTQICHLCQDRMCGFSYTVCRQIWTEMHEKQDMYWNCFGGSARFYKILHGCVHWDSFAPRDCWMDVHDHLIPAANTLNLCILLIVKQDNCTVLPFYSSSDQLRNSVVIGHLVDNEHFIAESFFHLKLFTLL</sequence>
<keyword evidence="2" id="KW-1185">Reference proteome</keyword>
<gene>
    <name evidence="1" type="ORF">M9H77_23388</name>
</gene>
<dbReference type="EMBL" id="CM044705">
    <property type="protein sequence ID" value="KAI5664065.1"/>
    <property type="molecule type" value="Genomic_DNA"/>
</dbReference>
<evidence type="ECO:0000313" key="1">
    <source>
        <dbReference type="EMBL" id="KAI5664065.1"/>
    </source>
</evidence>
<evidence type="ECO:0000313" key="2">
    <source>
        <dbReference type="Proteomes" id="UP001060085"/>
    </source>
</evidence>